<dbReference type="AlphaFoldDB" id="A0AAV7I4Y0"/>
<gene>
    <name evidence="1" type="ORF">KQX54_020635</name>
</gene>
<protein>
    <submittedName>
        <fullName evidence="1">Uncharacterized protein</fullName>
    </submittedName>
</protein>
<evidence type="ECO:0000313" key="1">
    <source>
        <dbReference type="EMBL" id="KAH0540948.1"/>
    </source>
</evidence>
<dbReference type="EMBL" id="JAHXZJ010002609">
    <property type="protein sequence ID" value="KAH0540948.1"/>
    <property type="molecule type" value="Genomic_DNA"/>
</dbReference>
<organism evidence="1 2">
    <name type="scientific">Cotesia glomerata</name>
    <name type="common">Lepidopteran parasitic wasp</name>
    <name type="synonym">Apanteles glomeratus</name>
    <dbReference type="NCBI Taxonomy" id="32391"/>
    <lineage>
        <taxon>Eukaryota</taxon>
        <taxon>Metazoa</taxon>
        <taxon>Ecdysozoa</taxon>
        <taxon>Arthropoda</taxon>
        <taxon>Hexapoda</taxon>
        <taxon>Insecta</taxon>
        <taxon>Pterygota</taxon>
        <taxon>Neoptera</taxon>
        <taxon>Endopterygota</taxon>
        <taxon>Hymenoptera</taxon>
        <taxon>Apocrita</taxon>
        <taxon>Ichneumonoidea</taxon>
        <taxon>Braconidae</taxon>
        <taxon>Microgastrinae</taxon>
        <taxon>Cotesia</taxon>
    </lineage>
</organism>
<sequence>MGLKSPERCPCPCLLLFTILKNYSPAPAHLSSYLKIQERGKKGGGGGGGTLNFGLLVDGSRMYVLFFVDALKLEDEIAEMEDNASKMMGSTQGSRKSTYVYILHTLCHINEHIDGKSTKDKATTPIEAERDARCQTTHKWIEACLCSLPGQMVFLMEFFHFRDGGMLNEIKKRHDVQSRHSANSPGDRVIYPK</sequence>
<comment type="caution">
    <text evidence="1">The sequence shown here is derived from an EMBL/GenBank/DDBJ whole genome shotgun (WGS) entry which is preliminary data.</text>
</comment>
<proteinExistence type="predicted"/>
<dbReference type="Proteomes" id="UP000826195">
    <property type="component" value="Unassembled WGS sequence"/>
</dbReference>
<accession>A0AAV7I4Y0</accession>
<name>A0AAV7I4Y0_COTGL</name>
<keyword evidence="2" id="KW-1185">Reference proteome</keyword>
<evidence type="ECO:0000313" key="2">
    <source>
        <dbReference type="Proteomes" id="UP000826195"/>
    </source>
</evidence>
<reference evidence="1 2" key="1">
    <citation type="journal article" date="2021" name="J. Hered.">
        <title>A chromosome-level genome assembly of the parasitoid wasp, Cotesia glomerata (Hymenoptera: Braconidae).</title>
        <authorList>
            <person name="Pinto B.J."/>
            <person name="Weis J.J."/>
            <person name="Gamble T."/>
            <person name="Ode P.J."/>
            <person name="Paul R."/>
            <person name="Zaspel J.M."/>
        </authorList>
    </citation>
    <scope>NUCLEOTIDE SEQUENCE [LARGE SCALE GENOMIC DNA]</scope>
    <source>
        <strain evidence="1">CgM1</strain>
    </source>
</reference>